<dbReference type="InterPro" id="IPR047755">
    <property type="entry name" value="OrtA"/>
</dbReference>
<gene>
    <name evidence="1" type="primary">ortA</name>
    <name evidence="1" type="ORF">P8V03_11960</name>
</gene>
<reference evidence="1 2" key="1">
    <citation type="submission" date="2023-04" db="EMBL/GenBank/DDBJ databases">
        <title>Clostridium tannerae sp. nov., isolated from the fecal material of an alpaca.</title>
        <authorList>
            <person name="Miller S."/>
            <person name="Hendry M."/>
            <person name="King J."/>
            <person name="Sankaranarayanan K."/>
            <person name="Lawson P.A."/>
        </authorList>
    </citation>
    <scope>NUCLEOTIDE SEQUENCE [LARGE SCALE GENOMIC DNA]</scope>
    <source>
        <strain evidence="1 2">A1-XYC3</strain>
    </source>
</reference>
<dbReference type="EMBL" id="JARUJP010000013">
    <property type="protein sequence ID" value="MDW8801861.1"/>
    <property type="molecule type" value="Genomic_DNA"/>
</dbReference>
<proteinExistence type="predicted"/>
<keyword evidence="1" id="KW-0808">Transferase</keyword>
<organism evidence="1 2">
    <name type="scientific">Clostridium tanneri</name>
    <dbReference type="NCBI Taxonomy" id="3037988"/>
    <lineage>
        <taxon>Bacteria</taxon>
        <taxon>Bacillati</taxon>
        <taxon>Bacillota</taxon>
        <taxon>Clostridia</taxon>
        <taxon>Eubacteriales</taxon>
        <taxon>Clostridiaceae</taxon>
        <taxon>Clostridium</taxon>
    </lineage>
</organism>
<dbReference type="Pfam" id="PF22010">
    <property type="entry name" value="OrtA"/>
    <property type="match status" value="1"/>
</dbReference>
<keyword evidence="1" id="KW-0012">Acyltransferase</keyword>
<dbReference type="EC" id="2.3.1.263" evidence="1"/>
<dbReference type="NCBIfam" id="NF040739">
    <property type="entry name" value="ornith_OrtA"/>
    <property type="match status" value="1"/>
</dbReference>
<evidence type="ECO:0000313" key="2">
    <source>
        <dbReference type="Proteomes" id="UP001281656"/>
    </source>
</evidence>
<comment type="caution">
    <text evidence="1">The sequence shown here is derived from an EMBL/GenBank/DDBJ whole genome shotgun (WGS) entry which is preliminary data.</text>
</comment>
<keyword evidence="2" id="KW-1185">Reference proteome</keyword>
<protein>
    <submittedName>
        <fullName evidence="1">2-amino-4-oxopentanoate thiolase subunit OrtA</fullName>
        <ecNumber evidence="1">2.3.1.263</ecNumber>
    </submittedName>
</protein>
<dbReference type="Proteomes" id="UP001281656">
    <property type="component" value="Unassembled WGS sequence"/>
</dbReference>
<accession>A0ABU4JV71</accession>
<name>A0ABU4JV71_9CLOT</name>
<sequence length="103" mass="11758">MNLKAIKGDWVQIHSIVLKPEERTGKIPEDTKKVPLEMWVKGFLNSDSEVGDKVSVITLTGRRVEGELVEVNPRYIHNFGEEYVPELLEIDMQIRNIVKAGEI</sequence>
<dbReference type="RefSeq" id="WP_261671352.1">
    <property type="nucleotide sequence ID" value="NZ_JARUJP010000013.1"/>
</dbReference>
<dbReference type="GO" id="GO:0016746">
    <property type="term" value="F:acyltransferase activity"/>
    <property type="evidence" value="ECO:0007669"/>
    <property type="project" value="UniProtKB-KW"/>
</dbReference>
<evidence type="ECO:0000313" key="1">
    <source>
        <dbReference type="EMBL" id="MDW8801861.1"/>
    </source>
</evidence>